<feature type="signal peptide" evidence="9">
    <location>
        <begin position="1"/>
        <end position="23"/>
    </location>
</feature>
<evidence type="ECO:0000313" key="13">
    <source>
        <dbReference type="Proteomes" id="UP000786811"/>
    </source>
</evidence>
<name>A0A8J2HLL8_COTCN</name>
<dbReference type="GO" id="GO:0016485">
    <property type="term" value="P:protein processing"/>
    <property type="evidence" value="ECO:0007669"/>
    <property type="project" value="TreeGrafter"/>
</dbReference>
<evidence type="ECO:0000313" key="12">
    <source>
        <dbReference type="EMBL" id="CAG5101928.1"/>
    </source>
</evidence>
<reference evidence="12" key="1">
    <citation type="submission" date="2021-04" db="EMBL/GenBank/DDBJ databases">
        <authorList>
            <person name="Chebbi M.A.C M."/>
        </authorList>
    </citation>
    <scope>NUCLEOTIDE SEQUENCE</scope>
</reference>
<evidence type="ECO:0000256" key="8">
    <source>
        <dbReference type="ARBA" id="ARBA00023049"/>
    </source>
</evidence>
<dbReference type="GO" id="GO:0005886">
    <property type="term" value="C:plasma membrane"/>
    <property type="evidence" value="ECO:0007669"/>
    <property type="project" value="UniProtKB-SubCell"/>
</dbReference>
<comment type="cofactor">
    <cofactor evidence="1">
        <name>Zn(2+)</name>
        <dbReference type="ChEBI" id="CHEBI:29105"/>
    </cofactor>
</comment>
<evidence type="ECO:0000256" key="3">
    <source>
        <dbReference type="ARBA" id="ARBA00007357"/>
    </source>
</evidence>
<sequence>MMISSMITITIVSTIALLSPIEANNDRTSTESQAKNDKLELTILRNLNTSVNPCENFYQFSCGNFNNASANTQYSDHNDFFKPMRDRENKIKQMLLNDDYLYSLEPFNRLKKFINSCKRLEVNIDAKIDSADVNRNRSLNFMTEVITKLGGWPILEGDKWNDTKFNWLEFTEISRIIGTEGYFFLKPSVQMFNHTAMLSISPPGLEFSNKHLVENQKSEKVRAYFNYMLNVAEFLRIDSNISNIDITDALAFELDLIFGTSGNTESSITEMTIKEMNEEWPNIDWIKLFRSFLGSEYSIKEDWKILVQNSNYIKNFNQLIQLTSKRVQANYAVWKTIKRLISFTESSRLFSLQESYYRIRSPSQTISGYDCINFLVNLLPELALSYYERHYPIDARFLSNIENIIIDIKKNFAVVLNNHEWLDETTKNKLVLNLDSTKFVLGLTETMRNNERLSAYFDNLVIDEFIFLKNLLAINAFNHQKLIDHVFTSKNMIDPTSVFRRINPFKYINNAFYDDITHTVFIDSEAMRNLFFDIDRPNFTKYSIIGFTISHELAHTIENIHDVFDKEGNIVNGWSLRSNNNYKHVKRCLIDQHLNNTKNSKEDMVLSYLQENIADNIGLTIAYLAYKNWVQKYGDSSTYSKLNYTQNQLFWLSLANKWCVPEEIDGYAYLKTNHTSLDFRLLGLLSNNDYFAKDFNCPLGSPMNPEEKCHFFL</sequence>
<evidence type="ECO:0000256" key="6">
    <source>
        <dbReference type="ARBA" id="ARBA00022801"/>
    </source>
</evidence>
<keyword evidence="5" id="KW-0479">Metal-binding</keyword>
<keyword evidence="4" id="KW-0645">Protease</keyword>
<keyword evidence="13" id="KW-1185">Reference proteome</keyword>
<dbReference type="Pfam" id="PF05649">
    <property type="entry name" value="Peptidase_M13_N"/>
    <property type="match status" value="1"/>
</dbReference>
<dbReference type="Gene3D" id="1.10.1380.10">
    <property type="entry name" value="Neutral endopeptidase , domain2"/>
    <property type="match status" value="1"/>
</dbReference>
<comment type="caution">
    <text evidence="12">The sequence shown here is derived from an EMBL/GenBank/DDBJ whole genome shotgun (WGS) entry which is preliminary data.</text>
</comment>
<feature type="domain" description="Peptidase M13 C-terminal" evidence="10">
    <location>
        <begin position="510"/>
        <end position="710"/>
    </location>
</feature>
<dbReference type="InterPro" id="IPR018497">
    <property type="entry name" value="Peptidase_M13_C"/>
</dbReference>
<dbReference type="SUPFAM" id="SSF55486">
    <property type="entry name" value="Metalloproteases ('zincins'), catalytic domain"/>
    <property type="match status" value="1"/>
</dbReference>
<dbReference type="InterPro" id="IPR008753">
    <property type="entry name" value="Peptidase_M13_N"/>
</dbReference>
<evidence type="ECO:0000256" key="9">
    <source>
        <dbReference type="SAM" id="SignalP"/>
    </source>
</evidence>
<dbReference type="InterPro" id="IPR000718">
    <property type="entry name" value="Peptidase_M13"/>
</dbReference>
<comment type="similarity">
    <text evidence="3">Belongs to the peptidase M13 family.</text>
</comment>
<dbReference type="Gene3D" id="3.40.390.10">
    <property type="entry name" value="Collagenase (Catalytic Domain)"/>
    <property type="match status" value="1"/>
</dbReference>
<dbReference type="PANTHER" id="PTHR11733">
    <property type="entry name" value="ZINC METALLOPROTEASE FAMILY M13 NEPRILYSIN-RELATED"/>
    <property type="match status" value="1"/>
</dbReference>
<evidence type="ECO:0000256" key="7">
    <source>
        <dbReference type="ARBA" id="ARBA00022833"/>
    </source>
</evidence>
<feature type="chain" id="PRO_5035253478" evidence="9">
    <location>
        <begin position="24"/>
        <end position="713"/>
    </location>
</feature>
<dbReference type="PROSITE" id="PS51885">
    <property type="entry name" value="NEPRILYSIN"/>
    <property type="match status" value="1"/>
</dbReference>
<proteinExistence type="inferred from homology"/>
<evidence type="ECO:0000256" key="1">
    <source>
        <dbReference type="ARBA" id="ARBA00001947"/>
    </source>
</evidence>
<keyword evidence="9" id="KW-0732">Signal</keyword>
<dbReference type="Proteomes" id="UP000786811">
    <property type="component" value="Unassembled WGS sequence"/>
</dbReference>
<evidence type="ECO:0000259" key="10">
    <source>
        <dbReference type="Pfam" id="PF01431"/>
    </source>
</evidence>
<evidence type="ECO:0000256" key="2">
    <source>
        <dbReference type="ARBA" id="ARBA00004401"/>
    </source>
</evidence>
<dbReference type="InterPro" id="IPR024079">
    <property type="entry name" value="MetalloPept_cat_dom_sf"/>
</dbReference>
<dbReference type="GO" id="GO:0046872">
    <property type="term" value="F:metal ion binding"/>
    <property type="evidence" value="ECO:0007669"/>
    <property type="project" value="UniProtKB-KW"/>
</dbReference>
<keyword evidence="8" id="KW-0482">Metalloprotease</keyword>
<protein>
    <submittedName>
        <fullName evidence="12">Similar to Nep2: Neprilysin-2 (Drosophila melanogaster)</fullName>
    </submittedName>
</protein>
<evidence type="ECO:0000256" key="4">
    <source>
        <dbReference type="ARBA" id="ARBA00022670"/>
    </source>
</evidence>
<accession>A0A8J2HLL8</accession>
<dbReference type="CDD" id="cd08662">
    <property type="entry name" value="M13"/>
    <property type="match status" value="1"/>
</dbReference>
<dbReference type="OrthoDB" id="6475849at2759"/>
<comment type="subcellular location">
    <subcellularLocation>
        <location evidence="2">Cell membrane</location>
        <topology evidence="2">Single-pass type II membrane protein</topology>
    </subcellularLocation>
</comment>
<gene>
    <name evidence="12" type="ORF">HICCMSTLAB_LOCUS10760</name>
</gene>
<keyword evidence="7" id="KW-0862">Zinc</keyword>
<dbReference type="PANTHER" id="PTHR11733:SF224">
    <property type="entry name" value="NEPRILYSIN-2"/>
    <property type="match status" value="1"/>
</dbReference>
<dbReference type="GO" id="GO:0004222">
    <property type="term" value="F:metalloendopeptidase activity"/>
    <property type="evidence" value="ECO:0007669"/>
    <property type="project" value="InterPro"/>
</dbReference>
<evidence type="ECO:0000259" key="11">
    <source>
        <dbReference type="Pfam" id="PF05649"/>
    </source>
</evidence>
<feature type="domain" description="Peptidase M13 N-terminal" evidence="11">
    <location>
        <begin position="53"/>
        <end position="437"/>
    </location>
</feature>
<dbReference type="Pfam" id="PF01431">
    <property type="entry name" value="Peptidase_M13"/>
    <property type="match status" value="1"/>
</dbReference>
<dbReference type="AlphaFoldDB" id="A0A8J2HLL8"/>
<organism evidence="12 13">
    <name type="scientific">Cotesia congregata</name>
    <name type="common">Parasitoid wasp</name>
    <name type="synonym">Apanteles congregatus</name>
    <dbReference type="NCBI Taxonomy" id="51543"/>
    <lineage>
        <taxon>Eukaryota</taxon>
        <taxon>Metazoa</taxon>
        <taxon>Ecdysozoa</taxon>
        <taxon>Arthropoda</taxon>
        <taxon>Hexapoda</taxon>
        <taxon>Insecta</taxon>
        <taxon>Pterygota</taxon>
        <taxon>Neoptera</taxon>
        <taxon>Endopterygota</taxon>
        <taxon>Hymenoptera</taxon>
        <taxon>Apocrita</taxon>
        <taxon>Ichneumonoidea</taxon>
        <taxon>Braconidae</taxon>
        <taxon>Microgastrinae</taxon>
        <taxon>Cotesia</taxon>
    </lineage>
</organism>
<dbReference type="EMBL" id="CAJNRD030001123">
    <property type="protein sequence ID" value="CAG5101928.1"/>
    <property type="molecule type" value="Genomic_DNA"/>
</dbReference>
<evidence type="ECO:0000256" key="5">
    <source>
        <dbReference type="ARBA" id="ARBA00022723"/>
    </source>
</evidence>
<dbReference type="InterPro" id="IPR042089">
    <property type="entry name" value="Peptidase_M13_dom_2"/>
</dbReference>
<keyword evidence="6" id="KW-0378">Hydrolase</keyword>